<feature type="domain" description="F5/8 type C" evidence="1">
    <location>
        <begin position="211"/>
        <end position="358"/>
    </location>
</feature>
<comment type="caution">
    <text evidence="2">The sequence shown here is derived from an EMBL/GenBank/DDBJ whole genome shotgun (WGS) entry which is preliminary data.</text>
</comment>
<proteinExistence type="predicted"/>
<reference evidence="3" key="1">
    <citation type="journal article" date="2019" name="Int. J. Syst. Evol. Microbiol.">
        <title>The Global Catalogue of Microorganisms (GCM) 10K type strain sequencing project: providing services to taxonomists for standard genome sequencing and annotation.</title>
        <authorList>
            <consortium name="The Broad Institute Genomics Platform"/>
            <consortium name="The Broad Institute Genome Sequencing Center for Infectious Disease"/>
            <person name="Wu L."/>
            <person name="Ma J."/>
        </authorList>
    </citation>
    <scope>NUCLEOTIDE SEQUENCE [LARGE SCALE GENOMIC DNA]</scope>
    <source>
        <strain evidence="3">JCM 17664</strain>
    </source>
</reference>
<sequence length="361" mass="40188">MIVGLIAGIAGCKKMDRTFKDFVVPGGLVYAEKASSPLVYAGYNRVKISWLRGADPNVTRARIYWDNYEDSVDVDIPPAADTINTLIDNLPEKPYTFIVITYDDKGNASVPVELHSASYGEKYQSRILSRPVNVSLLHANGTLTLQWGGADISNGAYATDVNYTDTLGGARSVRIPATEAVSDIADINTSKGFEYRTVFLPDSLCIDTFYTDFQKNGLLQLDKKDWKVIAFSTEHPGAENMATNVIDGKPETRWHTWVDHSTYPHFVTVDMGGSHAISTFEIFRMKDDDRACNTFRLEVSTDTTAGWTDLGVFDFNRNINDGQRYTIPTHPQGRYFRFTGLTGPLAYMVTGEITVYPYTGD</sequence>
<dbReference type="EMBL" id="BAABFN010000021">
    <property type="protein sequence ID" value="GAA4318284.1"/>
    <property type="molecule type" value="Genomic_DNA"/>
</dbReference>
<dbReference type="Gene3D" id="2.60.120.260">
    <property type="entry name" value="Galactose-binding domain-like"/>
    <property type="match status" value="1"/>
</dbReference>
<dbReference type="Pfam" id="PF16389">
    <property type="entry name" value="DUF4998"/>
    <property type="match status" value="1"/>
</dbReference>
<dbReference type="PROSITE" id="PS50022">
    <property type="entry name" value="FA58C_3"/>
    <property type="match status" value="1"/>
</dbReference>
<dbReference type="SUPFAM" id="SSF49785">
    <property type="entry name" value="Galactose-binding domain-like"/>
    <property type="match status" value="1"/>
</dbReference>
<dbReference type="InterPro" id="IPR000421">
    <property type="entry name" value="FA58C"/>
</dbReference>
<dbReference type="Proteomes" id="UP001501207">
    <property type="component" value="Unassembled WGS sequence"/>
</dbReference>
<evidence type="ECO:0000259" key="1">
    <source>
        <dbReference type="PROSITE" id="PS50022"/>
    </source>
</evidence>
<evidence type="ECO:0000313" key="3">
    <source>
        <dbReference type="Proteomes" id="UP001501207"/>
    </source>
</evidence>
<name>A0ABP8G677_9BACT</name>
<protein>
    <recommendedName>
        <fullName evidence="1">F5/8 type C domain-containing protein</fullName>
    </recommendedName>
</protein>
<evidence type="ECO:0000313" key="2">
    <source>
        <dbReference type="EMBL" id="GAA4318284.1"/>
    </source>
</evidence>
<dbReference type="Pfam" id="PF00754">
    <property type="entry name" value="F5_F8_type_C"/>
    <property type="match status" value="1"/>
</dbReference>
<organism evidence="2 3">
    <name type="scientific">Compostibacter hankyongensis</name>
    <dbReference type="NCBI Taxonomy" id="1007089"/>
    <lineage>
        <taxon>Bacteria</taxon>
        <taxon>Pseudomonadati</taxon>
        <taxon>Bacteroidota</taxon>
        <taxon>Chitinophagia</taxon>
        <taxon>Chitinophagales</taxon>
        <taxon>Chitinophagaceae</taxon>
        <taxon>Compostibacter</taxon>
    </lineage>
</organism>
<accession>A0ABP8G677</accession>
<gene>
    <name evidence="2" type="ORF">GCM10023143_30940</name>
</gene>
<dbReference type="InterPro" id="IPR008979">
    <property type="entry name" value="Galactose-bd-like_sf"/>
</dbReference>
<keyword evidence="3" id="KW-1185">Reference proteome</keyword>